<sequence length="427" mass="46416">MATNTYVHVVKKASIAEHASIQIDLPEPPALSQGQVRARPVLFSLTYNTLTYARMGTLLKWWDAFPVPDALPAPYGDQSQYGITPCWGYGECLESQISDISPGQLLFGYWPLSGHPVNLTLVEADMQGHLKDVSEQRKSLMTIYNRYFVRDPAMRLSELSEAKVDAMAREAVYRPVWECGYLLNRFNLSEPYVHPHGSTGPPDQSWSAAKGDLASAVVIVHGGGGRTAQAFLDGLINNRDKGTGPLALLVITGSPSATAIKAADFPARAIDYAAISEKSTMAWVLEQQPKKVVIIDLGGRGKSSAELGEAIKTHMVGIEALTIGVGGEPKAEAFDVTMLAQYRQGGLPNRVQMNTGPIRDALVDTMGAEAYFKIVNKAWEAFVGRGNMDDLDIIWGQRIDGPDGVEGGWETVCKGEMPANSAFVYRL</sequence>
<proteinExistence type="predicted"/>
<organism evidence="1 2">
    <name type="scientific">Elasticomyces elasticus</name>
    <dbReference type="NCBI Taxonomy" id="574655"/>
    <lineage>
        <taxon>Eukaryota</taxon>
        <taxon>Fungi</taxon>
        <taxon>Dikarya</taxon>
        <taxon>Ascomycota</taxon>
        <taxon>Pezizomycotina</taxon>
        <taxon>Dothideomycetes</taxon>
        <taxon>Dothideomycetidae</taxon>
        <taxon>Mycosphaerellales</taxon>
        <taxon>Teratosphaeriaceae</taxon>
        <taxon>Elasticomyces</taxon>
    </lineage>
</organism>
<reference evidence="1" key="1">
    <citation type="submission" date="2023-08" db="EMBL/GenBank/DDBJ databases">
        <title>Black Yeasts Isolated from many extreme environments.</title>
        <authorList>
            <person name="Coleine C."/>
            <person name="Stajich J.E."/>
            <person name="Selbmann L."/>
        </authorList>
    </citation>
    <scope>NUCLEOTIDE SEQUENCE</scope>
    <source>
        <strain evidence="1">CCFEE 5810</strain>
    </source>
</reference>
<name>A0AAN7W9Y0_9PEZI</name>
<dbReference type="Proteomes" id="UP001310594">
    <property type="component" value="Unassembled WGS sequence"/>
</dbReference>
<protein>
    <submittedName>
        <fullName evidence="1">Uncharacterized protein</fullName>
    </submittedName>
</protein>
<dbReference type="Pfam" id="PF11017">
    <property type="entry name" value="DUF2855"/>
    <property type="match status" value="1"/>
</dbReference>
<dbReference type="EMBL" id="JAVRQU010000004">
    <property type="protein sequence ID" value="KAK5704417.1"/>
    <property type="molecule type" value="Genomic_DNA"/>
</dbReference>
<accession>A0AAN7W9Y0</accession>
<gene>
    <name evidence="1" type="ORF">LTR97_003435</name>
</gene>
<dbReference type="InterPro" id="IPR021276">
    <property type="entry name" value="DUF2855"/>
</dbReference>
<evidence type="ECO:0000313" key="1">
    <source>
        <dbReference type="EMBL" id="KAK5704417.1"/>
    </source>
</evidence>
<dbReference type="AlphaFoldDB" id="A0AAN7W9Y0"/>
<comment type="caution">
    <text evidence="1">The sequence shown here is derived from an EMBL/GenBank/DDBJ whole genome shotgun (WGS) entry which is preliminary data.</text>
</comment>
<evidence type="ECO:0000313" key="2">
    <source>
        <dbReference type="Proteomes" id="UP001310594"/>
    </source>
</evidence>